<reference evidence="1" key="1">
    <citation type="submission" date="2021-01" db="EMBL/GenBank/DDBJ databases">
        <authorList>
            <consortium name="Genoscope - CEA"/>
            <person name="William W."/>
        </authorList>
    </citation>
    <scope>NUCLEOTIDE SEQUENCE</scope>
</reference>
<gene>
    <name evidence="1" type="ORF">POCTA_138.1.T1550020</name>
</gene>
<name>A0A8S1YCY3_PAROT</name>
<organism evidence="1 2">
    <name type="scientific">Paramecium octaurelia</name>
    <dbReference type="NCBI Taxonomy" id="43137"/>
    <lineage>
        <taxon>Eukaryota</taxon>
        <taxon>Sar</taxon>
        <taxon>Alveolata</taxon>
        <taxon>Ciliophora</taxon>
        <taxon>Intramacronucleata</taxon>
        <taxon>Oligohymenophorea</taxon>
        <taxon>Peniculida</taxon>
        <taxon>Parameciidae</taxon>
        <taxon>Paramecium</taxon>
    </lineage>
</organism>
<evidence type="ECO:0000313" key="2">
    <source>
        <dbReference type="Proteomes" id="UP000683925"/>
    </source>
</evidence>
<proteinExistence type="predicted"/>
<sequence>MFRREKITYNKGANFNKKYLQMKIRHYLERIDQKDWLGETDH</sequence>
<comment type="caution">
    <text evidence="1">The sequence shown here is derived from an EMBL/GenBank/DDBJ whole genome shotgun (WGS) entry which is preliminary data.</text>
</comment>
<protein>
    <submittedName>
        <fullName evidence="1">Uncharacterized protein</fullName>
    </submittedName>
</protein>
<evidence type="ECO:0000313" key="1">
    <source>
        <dbReference type="EMBL" id="CAD8211640.1"/>
    </source>
</evidence>
<keyword evidence="2" id="KW-1185">Reference proteome</keyword>
<dbReference type="Proteomes" id="UP000683925">
    <property type="component" value="Unassembled WGS sequence"/>
</dbReference>
<dbReference type="EMBL" id="CAJJDP010000157">
    <property type="protein sequence ID" value="CAD8211640.1"/>
    <property type="molecule type" value="Genomic_DNA"/>
</dbReference>
<dbReference type="AlphaFoldDB" id="A0A8S1YCY3"/>
<accession>A0A8S1YCY3</accession>